<comment type="caution">
    <text evidence="2">The sequence shown here is derived from an EMBL/GenBank/DDBJ whole genome shotgun (WGS) entry which is preliminary data.</text>
</comment>
<dbReference type="Proteomes" id="UP000827092">
    <property type="component" value="Unassembled WGS sequence"/>
</dbReference>
<dbReference type="AlphaFoldDB" id="A0AAV6UQM8"/>
<dbReference type="EMBL" id="JAFNEN010000296">
    <property type="protein sequence ID" value="KAG8186612.1"/>
    <property type="molecule type" value="Genomic_DNA"/>
</dbReference>
<evidence type="ECO:0000313" key="3">
    <source>
        <dbReference type="Proteomes" id="UP000827092"/>
    </source>
</evidence>
<keyword evidence="3" id="KW-1185">Reference proteome</keyword>
<gene>
    <name evidence="2" type="ORF">JTE90_019933</name>
</gene>
<feature type="region of interest" description="Disordered" evidence="1">
    <location>
        <begin position="1"/>
        <end position="75"/>
    </location>
</feature>
<reference evidence="2 3" key="1">
    <citation type="journal article" date="2022" name="Nat. Ecol. Evol.">
        <title>A masculinizing supergene underlies an exaggerated male reproductive morph in a spider.</title>
        <authorList>
            <person name="Hendrickx F."/>
            <person name="De Corte Z."/>
            <person name="Sonet G."/>
            <person name="Van Belleghem S.M."/>
            <person name="Kostlbacher S."/>
            <person name="Vangestel C."/>
        </authorList>
    </citation>
    <scope>NUCLEOTIDE SEQUENCE [LARGE SCALE GENOMIC DNA]</scope>
    <source>
        <strain evidence="2">W744_W776</strain>
    </source>
</reference>
<feature type="compositionally biased region" description="Polar residues" evidence="1">
    <location>
        <begin position="31"/>
        <end position="50"/>
    </location>
</feature>
<protein>
    <submittedName>
        <fullName evidence="2">Uncharacterized protein</fullName>
    </submittedName>
</protein>
<organism evidence="2 3">
    <name type="scientific">Oedothorax gibbosus</name>
    <dbReference type="NCBI Taxonomy" id="931172"/>
    <lineage>
        <taxon>Eukaryota</taxon>
        <taxon>Metazoa</taxon>
        <taxon>Ecdysozoa</taxon>
        <taxon>Arthropoda</taxon>
        <taxon>Chelicerata</taxon>
        <taxon>Arachnida</taxon>
        <taxon>Araneae</taxon>
        <taxon>Araneomorphae</taxon>
        <taxon>Entelegynae</taxon>
        <taxon>Araneoidea</taxon>
        <taxon>Linyphiidae</taxon>
        <taxon>Erigoninae</taxon>
        <taxon>Oedothorax</taxon>
    </lineage>
</organism>
<accession>A0AAV6UQM8</accession>
<name>A0AAV6UQM8_9ARAC</name>
<evidence type="ECO:0000256" key="1">
    <source>
        <dbReference type="SAM" id="MobiDB-lite"/>
    </source>
</evidence>
<feature type="compositionally biased region" description="Polar residues" evidence="1">
    <location>
        <begin position="1"/>
        <end position="16"/>
    </location>
</feature>
<sequence>MTRFATDTSRVINTSDSECHHISQPPKFLMSGNSSAHLPASSISVVSGNPSAPVPASPISDVRQLQRTSPCLTHP</sequence>
<proteinExistence type="predicted"/>
<feature type="compositionally biased region" description="Polar residues" evidence="1">
    <location>
        <begin position="63"/>
        <end position="75"/>
    </location>
</feature>
<evidence type="ECO:0000313" key="2">
    <source>
        <dbReference type="EMBL" id="KAG8186612.1"/>
    </source>
</evidence>